<dbReference type="Pfam" id="PF02867">
    <property type="entry name" value="Ribonuc_red_lgC"/>
    <property type="match status" value="1"/>
</dbReference>
<dbReference type="Gene3D" id="3.20.70.20">
    <property type="match status" value="1"/>
</dbReference>
<evidence type="ECO:0000256" key="2">
    <source>
        <dbReference type="ARBA" id="ARBA00022628"/>
    </source>
</evidence>
<evidence type="ECO:0000313" key="6">
    <source>
        <dbReference type="EMBL" id="GAH82874.1"/>
    </source>
</evidence>
<reference evidence="6" key="1">
    <citation type="journal article" date="2014" name="Front. Microbiol.">
        <title>High frequency of phylogenetically diverse reductive dehalogenase-homologous genes in deep subseafloor sedimentary metagenomes.</title>
        <authorList>
            <person name="Kawai M."/>
            <person name="Futagami T."/>
            <person name="Toyoda A."/>
            <person name="Takaki Y."/>
            <person name="Nishi S."/>
            <person name="Hori S."/>
            <person name="Arai W."/>
            <person name="Tsubouchi T."/>
            <person name="Morono Y."/>
            <person name="Uchiyama I."/>
            <person name="Ito T."/>
            <person name="Fujiyama A."/>
            <person name="Inagaki F."/>
            <person name="Takami H."/>
        </authorList>
    </citation>
    <scope>NUCLEOTIDE SEQUENCE</scope>
    <source>
        <strain evidence="6">Expedition CK06-06</strain>
    </source>
</reference>
<feature type="domain" description="Ribonucleotide reductase large subunit C-terminal" evidence="5">
    <location>
        <begin position="19"/>
        <end position="97"/>
    </location>
</feature>
<dbReference type="SUPFAM" id="SSF51998">
    <property type="entry name" value="PFL-like glycyl radical enzymes"/>
    <property type="match status" value="1"/>
</dbReference>
<keyword evidence="2" id="KW-0846">Cobalamin</keyword>
<evidence type="ECO:0000256" key="3">
    <source>
        <dbReference type="ARBA" id="ARBA00023002"/>
    </source>
</evidence>
<evidence type="ECO:0000256" key="4">
    <source>
        <dbReference type="ARBA" id="ARBA00023285"/>
    </source>
</evidence>
<evidence type="ECO:0000259" key="5">
    <source>
        <dbReference type="Pfam" id="PF02867"/>
    </source>
</evidence>
<evidence type="ECO:0000256" key="1">
    <source>
        <dbReference type="ARBA" id="ARBA00001922"/>
    </source>
</evidence>
<dbReference type="AlphaFoldDB" id="X1JX77"/>
<dbReference type="PANTHER" id="PTHR43371:SF1">
    <property type="entry name" value="RIBONUCLEOSIDE-DIPHOSPHATE REDUCTASE"/>
    <property type="match status" value="1"/>
</dbReference>
<dbReference type="EMBL" id="BARU01044936">
    <property type="protein sequence ID" value="GAH82874.1"/>
    <property type="molecule type" value="Genomic_DNA"/>
</dbReference>
<feature type="non-terminal residue" evidence="6">
    <location>
        <position position="1"/>
    </location>
</feature>
<keyword evidence="3" id="KW-0560">Oxidoreductase</keyword>
<proteinExistence type="predicted"/>
<sequence length="110" mass="12438">SLIFSPSILTADCLIILFAQTGSIQKIPQIPAKIRNVFRCVYDIKPEWHIRMQAAFQEHCDAAVSKTINFSEKATVAAVDKAYKLAYKLGCKGITIYRRHSRVHEPMSLD</sequence>
<protein>
    <recommendedName>
        <fullName evidence="5">Ribonucleotide reductase large subunit C-terminal domain-containing protein</fullName>
    </recommendedName>
</protein>
<accession>X1JX77</accession>
<comment type="caution">
    <text evidence="6">The sequence shown here is derived from an EMBL/GenBank/DDBJ whole genome shotgun (WGS) entry which is preliminary data.</text>
</comment>
<keyword evidence="4" id="KW-0170">Cobalt</keyword>
<comment type="cofactor">
    <cofactor evidence="1">
        <name>adenosylcob(III)alamin</name>
        <dbReference type="ChEBI" id="CHEBI:18408"/>
    </cofactor>
</comment>
<gene>
    <name evidence="6" type="ORF">S03H2_68364</name>
</gene>
<dbReference type="GO" id="GO:0031419">
    <property type="term" value="F:cobalamin binding"/>
    <property type="evidence" value="ECO:0007669"/>
    <property type="project" value="UniProtKB-KW"/>
</dbReference>
<dbReference type="GO" id="GO:0004748">
    <property type="term" value="F:ribonucleoside-diphosphate reductase activity, thioredoxin disulfide as acceptor"/>
    <property type="evidence" value="ECO:0007669"/>
    <property type="project" value="TreeGrafter"/>
</dbReference>
<organism evidence="6">
    <name type="scientific">marine sediment metagenome</name>
    <dbReference type="NCBI Taxonomy" id="412755"/>
    <lineage>
        <taxon>unclassified sequences</taxon>
        <taxon>metagenomes</taxon>
        <taxon>ecological metagenomes</taxon>
    </lineage>
</organism>
<dbReference type="InterPro" id="IPR000788">
    <property type="entry name" value="RNR_lg_C"/>
</dbReference>
<dbReference type="PANTHER" id="PTHR43371">
    <property type="entry name" value="VITAMIN B12-DEPENDENT RIBONUCLEOTIDE REDUCTASE"/>
    <property type="match status" value="1"/>
</dbReference>
<name>X1JX77_9ZZZZ</name>
<dbReference type="InterPro" id="IPR050862">
    <property type="entry name" value="RdRp_reductase_class-2"/>
</dbReference>